<dbReference type="GO" id="GO:0042775">
    <property type="term" value="P:mitochondrial ATP synthesis coupled electron transport"/>
    <property type="evidence" value="ECO:0007669"/>
    <property type="project" value="TreeGrafter"/>
</dbReference>
<dbReference type="PANTHER" id="PTHR46690:SF1">
    <property type="entry name" value="CYTOCHROME C OXIDASE ASSEMBLY FACTOR 6 HOMOLOG"/>
    <property type="match status" value="1"/>
</dbReference>
<reference evidence="4" key="1">
    <citation type="submission" date="2021-06" db="EMBL/GenBank/DDBJ databases">
        <title>Parelaphostrongylus tenuis whole genome reference sequence.</title>
        <authorList>
            <person name="Garwood T.J."/>
            <person name="Larsen P.A."/>
            <person name="Fountain-Jones N.M."/>
            <person name="Garbe J.R."/>
            <person name="Macchietto M.G."/>
            <person name="Kania S.A."/>
            <person name="Gerhold R.W."/>
            <person name="Richards J.E."/>
            <person name="Wolf T.M."/>
        </authorList>
    </citation>
    <scope>NUCLEOTIDE SEQUENCE</scope>
    <source>
        <strain evidence="4">MNPRO001-30</strain>
        <tissue evidence="4">Meninges</tissue>
    </source>
</reference>
<evidence type="ECO:0000256" key="2">
    <source>
        <dbReference type="ARBA" id="ARBA00023128"/>
    </source>
</evidence>
<dbReference type="AlphaFoldDB" id="A0AAD5QSC7"/>
<sequence>MSKIDSSTALKEDRQRCYQARDDYLFCLDKELDQGKTEEQASQSCRASFRVFEKACPNSWVGHFTRKHSFERYKRTLAEQGFNVADRNALGDGKKE</sequence>
<dbReference type="InterPro" id="IPR036549">
    <property type="entry name" value="CX6/COA6-like_sf"/>
</dbReference>
<dbReference type="InterPro" id="IPR042289">
    <property type="entry name" value="COA6"/>
</dbReference>
<dbReference type="GO" id="GO:0008535">
    <property type="term" value="P:respiratory chain complex IV assembly"/>
    <property type="evidence" value="ECO:0007669"/>
    <property type="project" value="InterPro"/>
</dbReference>
<accession>A0AAD5QSC7</accession>
<dbReference type="InterPro" id="IPR048280">
    <property type="entry name" value="COX6B-like"/>
</dbReference>
<organism evidence="4 5">
    <name type="scientific">Parelaphostrongylus tenuis</name>
    <name type="common">Meningeal worm</name>
    <dbReference type="NCBI Taxonomy" id="148309"/>
    <lineage>
        <taxon>Eukaryota</taxon>
        <taxon>Metazoa</taxon>
        <taxon>Ecdysozoa</taxon>
        <taxon>Nematoda</taxon>
        <taxon>Chromadorea</taxon>
        <taxon>Rhabditida</taxon>
        <taxon>Rhabditina</taxon>
        <taxon>Rhabditomorpha</taxon>
        <taxon>Strongyloidea</taxon>
        <taxon>Metastrongylidae</taxon>
        <taxon>Parelaphostrongylus</taxon>
    </lineage>
</organism>
<evidence type="ECO:0000313" key="5">
    <source>
        <dbReference type="Proteomes" id="UP001196413"/>
    </source>
</evidence>
<dbReference type="PANTHER" id="PTHR46690">
    <property type="entry name" value="CYTOCHROME C OXIDASE ASSEMBLY FACTOR 6 HOMOLOG"/>
    <property type="match status" value="1"/>
</dbReference>
<evidence type="ECO:0000313" key="4">
    <source>
        <dbReference type="EMBL" id="KAJ1360387.1"/>
    </source>
</evidence>
<comment type="caution">
    <text evidence="4">The sequence shown here is derived from an EMBL/GenBank/DDBJ whole genome shotgun (WGS) entry which is preliminary data.</text>
</comment>
<dbReference type="GO" id="GO:0005739">
    <property type="term" value="C:mitochondrion"/>
    <property type="evidence" value="ECO:0007669"/>
    <property type="project" value="UniProtKB-SubCell"/>
</dbReference>
<dbReference type="EMBL" id="JAHQIW010003850">
    <property type="protein sequence ID" value="KAJ1360387.1"/>
    <property type="molecule type" value="Genomic_DNA"/>
</dbReference>
<dbReference type="SUPFAM" id="SSF47694">
    <property type="entry name" value="Cytochrome c oxidase subunit h"/>
    <property type="match status" value="1"/>
</dbReference>
<proteinExistence type="predicted"/>
<dbReference type="Gene3D" id="1.10.10.140">
    <property type="entry name" value="Cytochrome c oxidase, subunit VIb"/>
    <property type="match status" value="1"/>
</dbReference>
<comment type="subcellular location">
    <subcellularLocation>
        <location evidence="1">Mitochondrion</location>
    </subcellularLocation>
</comment>
<evidence type="ECO:0000256" key="1">
    <source>
        <dbReference type="ARBA" id="ARBA00004173"/>
    </source>
</evidence>
<name>A0AAD5QSC7_PARTN</name>
<protein>
    <recommendedName>
        <fullName evidence="6">Cytochrome c oxidase assembly factor 6 homolog</fullName>
    </recommendedName>
</protein>
<gene>
    <name evidence="4" type="ORF">KIN20_019346</name>
</gene>
<keyword evidence="5" id="KW-1185">Reference proteome</keyword>
<evidence type="ECO:0000256" key="3">
    <source>
        <dbReference type="ARBA" id="ARBA00023157"/>
    </source>
</evidence>
<evidence type="ECO:0008006" key="6">
    <source>
        <dbReference type="Google" id="ProtNLM"/>
    </source>
</evidence>
<dbReference type="Proteomes" id="UP001196413">
    <property type="component" value="Unassembled WGS sequence"/>
</dbReference>
<keyword evidence="2" id="KW-0496">Mitochondrion</keyword>
<keyword evidence="3" id="KW-1015">Disulfide bond</keyword>
<dbReference type="Pfam" id="PF02297">
    <property type="entry name" value="COX6B"/>
    <property type="match status" value="1"/>
</dbReference>